<comment type="caution">
    <text evidence="1">The sequence shown here is derived from an EMBL/GenBank/DDBJ whole genome shotgun (WGS) entry which is preliminary data.</text>
</comment>
<dbReference type="Proteomes" id="UP000789366">
    <property type="component" value="Unassembled WGS sequence"/>
</dbReference>
<accession>A0ACA9LAX0</accession>
<evidence type="ECO:0000313" key="2">
    <source>
        <dbReference type="Proteomes" id="UP000789366"/>
    </source>
</evidence>
<dbReference type="EMBL" id="CAJVPW010003206">
    <property type="protein sequence ID" value="CAG8520568.1"/>
    <property type="molecule type" value="Genomic_DNA"/>
</dbReference>
<sequence length="113" mass="13093">MAIAKASCLSFSSTFTEQTYQELDEALKIEHILLQKGFQNFITDPLLQPILSDWYMMQNIQEEDMSDIGMQAHIYQNFKVLSNIQICLVKNQEIARRIHKKKSASRLTLEAVK</sequence>
<evidence type="ECO:0000313" key="1">
    <source>
        <dbReference type="EMBL" id="CAG8520568.1"/>
    </source>
</evidence>
<keyword evidence="2" id="KW-1185">Reference proteome</keyword>
<proteinExistence type="predicted"/>
<name>A0ACA9LAX0_9GLOM</name>
<reference evidence="1" key="1">
    <citation type="submission" date="2021-06" db="EMBL/GenBank/DDBJ databases">
        <authorList>
            <person name="Kallberg Y."/>
            <person name="Tangrot J."/>
            <person name="Rosling A."/>
        </authorList>
    </citation>
    <scope>NUCLEOTIDE SEQUENCE</scope>
    <source>
        <strain evidence="1">28 12/20/2015</strain>
    </source>
</reference>
<protein>
    <submittedName>
        <fullName evidence="1">4284_t:CDS:1</fullName>
    </submittedName>
</protein>
<organism evidence="1 2">
    <name type="scientific">Cetraspora pellucida</name>
    <dbReference type="NCBI Taxonomy" id="1433469"/>
    <lineage>
        <taxon>Eukaryota</taxon>
        <taxon>Fungi</taxon>
        <taxon>Fungi incertae sedis</taxon>
        <taxon>Mucoromycota</taxon>
        <taxon>Glomeromycotina</taxon>
        <taxon>Glomeromycetes</taxon>
        <taxon>Diversisporales</taxon>
        <taxon>Gigasporaceae</taxon>
        <taxon>Cetraspora</taxon>
    </lineage>
</organism>
<gene>
    <name evidence="1" type="ORF">SPELUC_LOCUS3912</name>
</gene>